<sequence length="130" mass="14956">KRDITSGEEYAELHAEIVGLREELVDARLVKAGTLPLSEAMFQNIVNEWAESSGVNILSMRVLPLVEKGGLGEMRMAINTRAEIGGIQNFMERVEQGRRFIFFEEVEIKMISPHEKRYYYFNAQLTCWTL</sequence>
<dbReference type="InterPro" id="IPR034756">
    <property type="entry name" value="T2SSM_b"/>
</dbReference>
<dbReference type="EMBL" id="DSDO01000164">
    <property type="protein sequence ID" value="HDR46536.1"/>
    <property type="molecule type" value="Genomic_DNA"/>
</dbReference>
<comment type="caution">
    <text evidence="1">The sequence shown here is derived from an EMBL/GenBank/DDBJ whole genome shotgun (WGS) entry which is preliminary data.</text>
</comment>
<evidence type="ECO:0000313" key="1">
    <source>
        <dbReference type="EMBL" id="HDR46536.1"/>
    </source>
</evidence>
<dbReference type="InterPro" id="IPR014717">
    <property type="entry name" value="Transl_elong_EF1B/ribsomal_bS6"/>
</dbReference>
<dbReference type="Proteomes" id="UP000886162">
    <property type="component" value="Unassembled WGS sequence"/>
</dbReference>
<feature type="non-terminal residue" evidence="1">
    <location>
        <position position="1"/>
    </location>
</feature>
<organism evidence="1">
    <name type="scientific">Geoalkalibacter subterraneus</name>
    <dbReference type="NCBI Taxonomy" id="483547"/>
    <lineage>
        <taxon>Bacteria</taxon>
        <taxon>Pseudomonadati</taxon>
        <taxon>Thermodesulfobacteriota</taxon>
        <taxon>Desulfuromonadia</taxon>
        <taxon>Desulfuromonadales</taxon>
        <taxon>Geoalkalibacteraceae</taxon>
        <taxon>Geoalkalibacter</taxon>
    </lineage>
</organism>
<reference evidence="1" key="1">
    <citation type="journal article" date="2020" name="mSystems">
        <title>Genome- and Community-Level Interaction Insights into Carbon Utilization and Element Cycling Functions of Hydrothermarchaeota in Hydrothermal Sediment.</title>
        <authorList>
            <person name="Zhou Z."/>
            <person name="Liu Y."/>
            <person name="Xu W."/>
            <person name="Pan J."/>
            <person name="Luo Z.H."/>
            <person name="Li M."/>
        </authorList>
    </citation>
    <scope>NUCLEOTIDE SEQUENCE [LARGE SCALE GENOMIC DNA]</scope>
    <source>
        <strain evidence="1">SpSt-1220</strain>
    </source>
</reference>
<name>A0A831PJL2_9BACT</name>
<dbReference type="Pfam" id="PF10741">
    <property type="entry name" value="T2SSM_b"/>
    <property type="match status" value="1"/>
</dbReference>
<dbReference type="Gene3D" id="3.30.70.60">
    <property type="match status" value="1"/>
</dbReference>
<accession>A0A831PJL2</accession>
<gene>
    <name evidence="1" type="ORF">ENN94_02430</name>
</gene>
<protein>
    <submittedName>
        <fullName evidence="1">Uncharacterized protein</fullName>
    </submittedName>
</protein>
<proteinExistence type="predicted"/>
<dbReference type="AlphaFoldDB" id="A0A831PJL2"/>